<sequence length="79" mass="8764">MGTPRKCPECGTKLLRIVYGMPGPDLFDEAEQGKVLLGGCCISFNVPTWGCSHCGWTYARPLNLTDEEKLRLEVLGYLD</sequence>
<evidence type="ECO:0000313" key="1">
    <source>
        <dbReference type="EMBL" id="CAB4608006.1"/>
    </source>
</evidence>
<reference evidence="1" key="1">
    <citation type="submission" date="2020-05" db="EMBL/GenBank/DDBJ databases">
        <authorList>
            <person name="Chiriac C."/>
            <person name="Salcher M."/>
            <person name="Ghai R."/>
            <person name="Kavagutti S V."/>
        </authorList>
    </citation>
    <scope>NUCLEOTIDE SEQUENCE</scope>
</reference>
<proteinExistence type="predicted"/>
<protein>
    <submittedName>
        <fullName evidence="1">Unannotated protein</fullName>
    </submittedName>
</protein>
<accession>A0A6J6H4J2</accession>
<dbReference type="AlphaFoldDB" id="A0A6J6H4J2"/>
<dbReference type="EMBL" id="CAEZUX010000012">
    <property type="protein sequence ID" value="CAB4608006.1"/>
    <property type="molecule type" value="Genomic_DNA"/>
</dbReference>
<gene>
    <name evidence="1" type="ORF">UFOPK1874_00240</name>
</gene>
<name>A0A6J6H4J2_9ZZZZ</name>
<organism evidence="1">
    <name type="scientific">freshwater metagenome</name>
    <dbReference type="NCBI Taxonomy" id="449393"/>
    <lineage>
        <taxon>unclassified sequences</taxon>
        <taxon>metagenomes</taxon>
        <taxon>ecological metagenomes</taxon>
    </lineage>
</organism>